<feature type="compositionally biased region" description="Basic and acidic residues" evidence="3">
    <location>
        <begin position="373"/>
        <end position="383"/>
    </location>
</feature>
<sequence>MNAIVSFSEKLREWKMVTQKAPARGERVLLTGAFGGVGEWAIQELLQLGYEVTCFDVPTSANRKKAKKLGRRHAFSSVWGDLTDPQCVQSTMQSVRPNVVVHGAAIIPPLTIQRPELAYKVNVEGTRNLVAAAQDLGNQQSGAPRRFVLVSSYSILGPSNPHTDPAPWNSETPVNPQDDYGRQKLEAETIVQQCGLEWTIVRLCAVFPLASTSASADTFRFSFLLPYDRREQAIDVRDAALAIANATTADPAACRTFVVGGGEGWQGIGGDFANAMMQNLGIPPIDRNAYRQADPAIDTSWYYENWVDTRESERVLTYQRSSFPSFLADCRKAAGPARFALPLLGPFIRSWILKKSPFAGTGPTVDSRPFAEAARDHMTRPKG</sequence>
<name>A0ABT0BDA7_9SPHN</name>
<evidence type="ECO:0000259" key="4">
    <source>
        <dbReference type="Pfam" id="PF01370"/>
    </source>
</evidence>
<feature type="domain" description="NAD-dependent epimerase/dehydratase" evidence="4">
    <location>
        <begin position="28"/>
        <end position="207"/>
    </location>
</feature>
<dbReference type="EMBL" id="JALHLF010000028">
    <property type="protein sequence ID" value="MCJ2182895.1"/>
    <property type="molecule type" value="Genomic_DNA"/>
</dbReference>
<dbReference type="SUPFAM" id="SSF51735">
    <property type="entry name" value="NAD(P)-binding Rossmann-fold domains"/>
    <property type="match status" value="1"/>
</dbReference>
<protein>
    <submittedName>
        <fullName evidence="5">NAD(P)-dependent oxidoreductase</fullName>
    </submittedName>
</protein>
<comment type="caution">
    <text evidence="5">The sequence shown here is derived from an EMBL/GenBank/DDBJ whole genome shotgun (WGS) entry which is preliminary data.</text>
</comment>
<dbReference type="InterPro" id="IPR001509">
    <property type="entry name" value="Epimerase_deHydtase"/>
</dbReference>
<keyword evidence="6" id="KW-1185">Reference proteome</keyword>
<evidence type="ECO:0000313" key="5">
    <source>
        <dbReference type="EMBL" id="MCJ2182895.1"/>
    </source>
</evidence>
<evidence type="ECO:0000256" key="3">
    <source>
        <dbReference type="SAM" id="MobiDB-lite"/>
    </source>
</evidence>
<dbReference type="Pfam" id="PF01370">
    <property type="entry name" value="Epimerase"/>
    <property type="match status" value="1"/>
</dbReference>
<proteinExistence type="predicted"/>
<dbReference type="Proteomes" id="UP001162881">
    <property type="component" value="Unassembled WGS sequence"/>
</dbReference>
<dbReference type="PANTHER" id="PTHR43103:SF3">
    <property type="entry name" value="ADP-L-GLYCERO-D-MANNO-HEPTOSE-6-EPIMERASE"/>
    <property type="match status" value="1"/>
</dbReference>
<organism evidence="5 6">
    <name type="scientific">Novosphingobium organovorum</name>
    <dbReference type="NCBI Taxonomy" id="2930092"/>
    <lineage>
        <taxon>Bacteria</taxon>
        <taxon>Pseudomonadati</taxon>
        <taxon>Pseudomonadota</taxon>
        <taxon>Alphaproteobacteria</taxon>
        <taxon>Sphingomonadales</taxon>
        <taxon>Sphingomonadaceae</taxon>
        <taxon>Novosphingobium</taxon>
    </lineage>
</organism>
<dbReference type="Gene3D" id="3.40.50.720">
    <property type="entry name" value="NAD(P)-binding Rossmann-like Domain"/>
    <property type="match status" value="1"/>
</dbReference>
<dbReference type="PANTHER" id="PTHR43103">
    <property type="entry name" value="NUCLEOSIDE-DIPHOSPHATE-SUGAR EPIMERASE"/>
    <property type="match status" value="1"/>
</dbReference>
<gene>
    <name evidence="5" type="ORF">MTR62_09355</name>
</gene>
<dbReference type="RefSeq" id="WP_244019647.1">
    <property type="nucleotide sequence ID" value="NZ_JALHLF010000028.1"/>
</dbReference>
<reference evidence="5" key="1">
    <citation type="submission" date="2022-03" db="EMBL/GenBank/DDBJ databases">
        <title>Identification of a novel bacterium isolated from mangrove sediments.</title>
        <authorList>
            <person name="Pan X."/>
        </authorList>
    </citation>
    <scope>NUCLEOTIDE SEQUENCE</scope>
    <source>
        <strain evidence="5">B1949</strain>
    </source>
</reference>
<accession>A0ABT0BDA7</accession>
<keyword evidence="2" id="KW-0119">Carbohydrate metabolism</keyword>
<feature type="region of interest" description="Disordered" evidence="3">
    <location>
        <begin position="361"/>
        <end position="383"/>
    </location>
</feature>
<evidence type="ECO:0000313" key="6">
    <source>
        <dbReference type="Proteomes" id="UP001162881"/>
    </source>
</evidence>
<evidence type="ECO:0000256" key="1">
    <source>
        <dbReference type="ARBA" id="ARBA00022857"/>
    </source>
</evidence>
<keyword evidence="1" id="KW-0521">NADP</keyword>
<dbReference type="InterPro" id="IPR036291">
    <property type="entry name" value="NAD(P)-bd_dom_sf"/>
</dbReference>
<evidence type="ECO:0000256" key="2">
    <source>
        <dbReference type="ARBA" id="ARBA00023277"/>
    </source>
</evidence>